<feature type="transmembrane region" description="Helical" evidence="1">
    <location>
        <begin position="12"/>
        <end position="30"/>
    </location>
</feature>
<comment type="caution">
    <text evidence="2">The sequence shown here is derived from an EMBL/GenBank/DDBJ whole genome shotgun (WGS) entry which is preliminary data.</text>
</comment>
<dbReference type="EMBL" id="BMKG01000008">
    <property type="protein sequence ID" value="GGC00324.1"/>
    <property type="molecule type" value="Genomic_DNA"/>
</dbReference>
<keyword evidence="3" id="KW-1185">Reference proteome</keyword>
<keyword evidence="1" id="KW-0812">Transmembrane</keyword>
<evidence type="ECO:0000313" key="3">
    <source>
        <dbReference type="Proteomes" id="UP000622638"/>
    </source>
</evidence>
<gene>
    <name evidence="2" type="ORF">GCM10011572_22890</name>
</gene>
<organism evidence="2 3">
    <name type="scientific">Pseudoduganella buxea</name>
    <dbReference type="NCBI Taxonomy" id="1949069"/>
    <lineage>
        <taxon>Bacteria</taxon>
        <taxon>Pseudomonadati</taxon>
        <taxon>Pseudomonadota</taxon>
        <taxon>Betaproteobacteria</taxon>
        <taxon>Burkholderiales</taxon>
        <taxon>Oxalobacteraceae</taxon>
        <taxon>Telluria group</taxon>
        <taxon>Pseudoduganella</taxon>
    </lineage>
</organism>
<evidence type="ECO:0000313" key="2">
    <source>
        <dbReference type="EMBL" id="GGC00324.1"/>
    </source>
</evidence>
<evidence type="ECO:0008006" key="4">
    <source>
        <dbReference type="Google" id="ProtNLM"/>
    </source>
</evidence>
<evidence type="ECO:0000256" key="1">
    <source>
        <dbReference type="SAM" id="Phobius"/>
    </source>
</evidence>
<keyword evidence="1" id="KW-1133">Transmembrane helix</keyword>
<dbReference type="Proteomes" id="UP000622638">
    <property type="component" value="Unassembled WGS sequence"/>
</dbReference>
<reference evidence="3" key="1">
    <citation type="journal article" date="2019" name="Int. J. Syst. Evol. Microbiol.">
        <title>The Global Catalogue of Microorganisms (GCM) 10K type strain sequencing project: providing services to taxonomists for standard genome sequencing and annotation.</title>
        <authorList>
            <consortium name="The Broad Institute Genomics Platform"/>
            <consortium name="The Broad Institute Genome Sequencing Center for Infectious Disease"/>
            <person name="Wu L."/>
            <person name="Ma J."/>
        </authorList>
    </citation>
    <scope>NUCLEOTIDE SEQUENCE [LARGE SCALE GENOMIC DNA]</scope>
    <source>
        <strain evidence="3">CGMCC 1.15931</strain>
    </source>
</reference>
<name>A0ABQ1KHY9_9BURK</name>
<keyword evidence="1" id="KW-0472">Membrane</keyword>
<proteinExistence type="predicted"/>
<protein>
    <recommendedName>
        <fullName evidence="4">ABC transporter permease</fullName>
    </recommendedName>
</protein>
<accession>A0ABQ1KHY9</accession>
<sequence length="60" mass="6069">MGGTSLRGGSGRIVGTVVGAILLSVIGNILNLTSIISVHLNAAVQGVVIVAVAYLQRGRR</sequence>
<feature type="transmembrane region" description="Helical" evidence="1">
    <location>
        <begin position="36"/>
        <end position="55"/>
    </location>
</feature>